<comment type="caution">
    <text evidence="3">The sequence shown here is derived from an EMBL/GenBank/DDBJ whole genome shotgun (WGS) entry which is preliminary data.</text>
</comment>
<reference evidence="4" key="1">
    <citation type="journal article" date="2019" name="Int. J. Syst. Evol. Microbiol.">
        <title>The Global Catalogue of Microorganisms (GCM) 10K type strain sequencing project: providing services to taxonomists for standard genome sequencing and annotation.</title>
        <authorList>
            <consortium name="The Broad Institute Genomics Platform"/>
            <consortium name="The Broad Institute Genome Sequencing Center for Infectious Disease"/>
            <person name="Wu L."/>
            <person name="Ma J."/>
        </authorList>
    </citation>
    <scope>NUCLEOTIDE SEQUENCE [LARGE SCALE GENOMIC DNA]</scope>
    <source>
        <strain evidence="4">JCM 17666</strain>
    </source>
</reference>
<keyword evidence="2" id="KW-0472">Membrane</keyword>
<dbReference type="RefSeq" id="WP_345245855.1">
    <property type="nucleotide sequence ID" value="NZ_BAABFO010000001.1"/>
</dbReference>
<keyword evidence="2" id="KW-0812">Transmembrane</keyword>
<evidence type="ECO:0000256" key="2">
    <source>
        <dbReference type="SAM" id="Phobius"/>
    </source>
</evidence>
<feature type="transmembrane region" description="Helical" evidence="2">
    <location>
        <begin position="12"/>
        <end position="33"/>
    </location>
</feature>
<evidence type="ECO:0000313" key="4">
    <source>
        <dbReference type="Proteomes" id="UP001501671"/>
    </source>
</evidence>
<feature type="compositionally biased region" description="Low complexity" evidence="1">
    <location>
        <begin position="86"/>
        <end position="109"/>
    </location>
</feature>
<proteinExistence type="predicted"/>
<evidence type="ECO:0000256" key="1">
    <source>
        <dbReference type="SAM" id="MobiDB-lite"/>
    </source>
</evidence>
<accession>A0ABP8GGF4</accession>
<gene>
    <name evidence="3" type="ORF">GCM10023144_04430</name>
</gene>
<feature type="region of interest" description="Disordered" evidence="1">
    <location>
        <begin position="176"/>
        <end position="218"/>
    </location>
</feature>
<keyword evidence="2" id="KW-1133">Transmembrane helix</keyword>
<feature type="compositionally biased region" description="Gly residues" evidence="1">
    <location>
        <begin position="187"/>
        <end position="218"/>
    </location>
</feature>
<sequence length="256" mass="26058">MRSLDFSSWQALLSTLFGLAVITLIGVGIRLLVMQRVQQRTQRENRQINERLRTLIAAYKTLGGSFTGNLVVDPSHLRDLRRRPAADAATATGLPEEAQAASSDAPIPASDRRRRIRDAVEAALSDIILLGTEEQVRLAARAAMDLAHGRLVDTAELVVSLRNFIRDVLDLDPVPPEVQIPAQGPARPGGSGGRAGGRAGAGGGGGGGGGGGKAGGGMGAGMGAGMGLGMGAGVGAGAGGAQMAETHAAENDGDRS</sequence>
<dbReference type="Proteomes" id="UP001501671">
    <property type="component" value="Unassembled WGS sequence"/>
</dbReference>
<dbReference type="EMBL" id="BAABFO010000001">
    <property type="protein sequence ID" value="GAA4323527.1"/>
    <property type="molecule type" value="Genomic_DNA"/>
</dbReference>
<protein>
    <submittedName>
        <fullName evidence="3">Uncharacterized protein</fullName>
    </submittedName>
</protein>
<keyword evidence="4" id="KW-1185">Reference proteome</keyword>
<organism evidence="3 4">
    <name type="scientific">Pigmentiphaga soli</name>
    <dbReference type="NCBI Taxonomy" id="1007095"/>
    <lineage>
        <taxon>Bacteria</taxon>
        <taxon>Pseudomonadati</taxon>
        <taxon>Pseudomonadota</taxon>
        <taxon>Betaproteobacteria</taxon>
        <taxon>Burkholderiales</taxon>
        <taxon>Alcaligenaceae</taxon>
        <taxon>Pigmentiphaga</taxon>
    </lineage>
</organism>
<feature type="compositionally biased region" description="Basic and acidic residues" evidence="1">
    <location>
        <begin position="247"/>
        <end position="256"/>
    </location>
</feature>
<name>A0ABP8GGF4_9BURK</name>
<feature type="region of interest" description="Disordered" evidence="1">
    <location>
        <begin position="82"/>
        <end position="112"/>
    </location>
</feature>
<feature type="region of interest" description="Disordered" evidence="1">
    <location>
        <begin position="236"/>
        <end position="256"/>
    </location>
</feature>
<evidence type="ECO:0000313" key="3">
    <source>
        <dbReference type="EMBL" id="GAA4323527.1"/>
    </source>
</evidence>